<keyword evidence="2" id="KW-0443">Lipid metabolism</keyword>
<organism evidence="5 6">
    <name type="scientific">Fasciolopsis buskii</name>
    <dbReference type="NCBI Taxonomy" id="27845"/>
    <lineage>
        <taxon>Eukaryota</taxon>
        <taxon>Metazoa</taxon>
        <taxon>Spiralia</taxon>
        <taxon>Lophotrochozoa</taxon>
        <taxon>Platyhelminthes</taxon>
        <taxon>Trematoda</taxon>
        <taxon>Digenea</taxon>
        <taxon>Plagiorchiida</taxon>
        <taxon>Echinostomata</taxon>
        <taxon>Echinostomatoidea</taxon>
        <taxon>Fasciolidae</taxon>
        <taxon>Fasciolopsis</taxon>
    </lineage>
</organism>
<reference evidence="5" key="1">
    <citation type="submission" date="2019-05" db="EMBL/GenBank/DDBJ databases">
        <title>Annotation for the trematode Fasciolopsis buski.</title>
        <authorList>
            <person name="Choi Y.-J."/>
        </authorList>
    </citation>
    <scope>NUCLEOTIDE SEQUENCE</scope>
    <source>
        <strain evidence="5">HT</strain>
        <tissue evidence="5">Whole worm</tissue>
    </source>
</reference>
<sequence>SKPCFGTRKSQSEPYEWETYSEVEVKVASVASFLDEYLGNTSKMVGIQSPNIPEWLIVQLACAARGHVVVPLYETFGTQACREIIEETQSELIFCGSVNSARWLLQDPPACVKHLILLQYPDDTNKLSETKVPCPELHVFSEILVS</sequence>
<dbReference type="InterPro" id="IPR042099">
    <property type="entry name" value="ANL_N_sf"/>
</dbReference>
<keyword evidence="6" id="KW-1185">Reference proteome</keyword>
<dbReference type="GO" id="GO:0016020">
    <property type="term" value="C:membrane"/>
    <property type="evidence" value="ECO:0007669"/>
    <property type="project" value="TreeGrafter"/>
</dbReference>
<comment type="caution">
    <text evidence="5">The sequence shown here is derived from an EMBL/GenBank/DDBJ whole genome shotgun (WGS) entry which is preliminary data.</text>
</comment>
<gene>
    <name evidence="5" type="ORF">FBUS_08659</name>
</gene>
<dbReference type="GO" id="GO:0004467">
    <property type="term" value="F:long-chain fatty acid-CoA ligase activity"/>
    <property type="evidence" value="ECO:0007669"/>
    <property type="project" value="UniProtKB-EC"/>
</dbReference>
<dbReference type="Pfam" id="PF00501">
    <property type="entry name" value="AMP-binding"/>
    <property type="match status" value="1"/>
</dbReference>
<feature type="non-terminal residue" evidence="5">
    <location>
        <position position="1"/>
    </location>
</feature>
<evidence type="ECO:0000313" key="6">
    <source>
        <dbReference type="Proteomes" id="UP000728185"/>
    </source>
</evidence>
<dbReference type="EMBL" id="LUCM01000627">
    <property type="protein sequence ID" value="KAA0200289.1"/>
    <property type="molecule type" value="Genomic_DNA"/>
</dbReference>
<keyword evidence="1" id="KW-0436">Ligase</keyword>
<evidence type="ECO:0000256" key="2">
    <source>
        <dbReference type="ARBA" id="ARBA00022832"/>
    </source>
</evidence>
<dbReference type="PANTHER" id="PTHR43272:SF107">
    <property type="entry name" value="LONG-CHAIN-FATTY-ACID--COA LIGASE 5"/>
    <property type="match status" value="1"/>
</dbReference>
<dbReference type="OrthoDB" id="1700726at2759"/>
<dbReference type="SUPFAM" id="SSF56801">
    <property type="entry name" value="Acetyl-CoA synthetase-like"/>
    <property type="match status" value="1"/>
</dbReference>
<dbReference type="PANTHER" id="PTHR43272">
    <property type="entry name" value="LONG-CHAIN-FATTY-ACID--COA LIGASE"/>
    <property type="match status" value="1"/>
</dbReference>
<keyword evidence="2" id="KW-0276">Fatty acid metabolism</keyword>
<dbReference type="InterPro" id="IPR000873">
    <property type="entry name" value="AMP-dep_synth/lig_dom"/>
</dbReference>
<dbReference type="AlphaFoldDB" id="A0A8E0S9C9"/>
<name>A0A8E0S9C9_9TREM</name>
<evidence type="ECO:0000256" key="3">
    <source>
        <dbReference type="ARBA" id="ARBA00026121"/>
    </source>
</evidence>
<dbReference type="EC" id="6.2.1.3" evidence="3"/>
<protein>
    <recommendedName>
        <fullName evidence="3">long-chain-fatty-acid--CoA ligase</fullName>
        <ecNumber evidence="3">6.2.1.3</ecNumber>
    </recommendedName>
</protein>
<feature type="domain" description="AMP-dependent synthetase/ligase" evidence="4">
    <location>
        <begin position="14"/>
        <end position="119"/>
    </location>
</feature>
<evidence type="ECO:0000313" key="5">
    <source>
        <dbReference type="EMBL" id="KAA0200289.1"/>
    </source>
</evidence>
<evidence type="ECO:0000259" key="4">
    <source>
        <dbReference type="Pfam" id="PF00501"/>
    </source>
</evidence>
<dbReference type="Gene3D" id="3.40.50.12780">
    <property type="entry name" value="N-terminal domain of ligase-like"/>
    <property type="match status" value="1"/>
</dbReference>
<proteinExistence type="predicted"/>
<dbReference type="Proteomes" id="UP000728185">
    <property type="component" value="Unassembled WGS sequence"/>
</dbReference>
<accession>A0A8E0S9C9</accession>
<dbReference type="GO" id="GO:0005783">
    <property type="term" value="C:endoplasmic reticulum"/>
    <property type="evidence" value="ECO:0007669"/>
    <property type="project" value="TreeGrafter"/>
</dbReference>
<evidence type="ECO:0000256" key="1">
    <source>
        <dbReference type="ARBA" id="ARBA00022598"/>
    </source>
</evidence>